<keyword evidence="4" id="KW-1185">Reference proteome</keyword>
<dbReference type="Proteomes" id="UP000676194">
    <property type="component" value="Chromosome"/>
</dbReference>
<dbReference type="Pfam" id="PF04168">
    <property type="entry name" value="Alpha-E"/>
    <property type="match status" value="1"/>
</dbReference>
<dbReference type="RefSeq" id="WP_213496445.1">
    <property type="nucleotide sequence ID" value="NZ_CP074694.1"/>
</dbReference>
<reference evidence="3" key="1">
    <citation type="submission" date="2021-05" db="EMBL/GenBank/DDBJ databases">
        <title>Complete genome sequence of the cellulolytic planctomycete Telmatocola sphagniphila SP2T and characterization of the first cellulase from planctomycetes.</title>
        <authorList>
            <person name="Rakitin A.L."/>
            <person name="Beletsky A.V."/>
            <person name="Naumoff D.G."/>
            <person name="Kulichevskaya I.S."/>
            <person name="Mardanov A.V."/>
            <person name="Ravin N.V."/>
            <person name="Dedysh S.N."/>
        </authorList>
    </citation>
    <scope>NUCLEOTIDE SEQUENCE</scope>
    <source>
        <strain evidence="3">SP2T</strain>
    </source>
</reference>
<name>A0A8E6B5Q1_9BACT</name>
<dbReference type="Gene3D" id="3.40.50.11290">
    <property type="match status" value="1"/>
</dbReference>
<dbReference type="PANTHER" id="PTHR34595:SF2">
    <property type="entry name" value="BLR2978 PROTEIN"/>
    <property type="match status" value="1"/>
</dbReference>
<dbReference type="InterPro" id="IPR025841">
    <property type="entry name" value="CP_ATPgrasp_2"/>
</dbReference>
<protein>
    <submittedName>
        <fullName evidence="3">Circularly permuted type 2 ATP-grasp protein</fullName>
    </submittedName>
</protein>
<dbReference type="KEGG" id="tsph:KIH39_24445"/>
<dbReference type="Gene3D" id="3.30.1490.270">
    <property type="match status" value="1"/>
</dbReference>
<evidence type="ECO:0000259" key="2">
    <source>
        <dbReference type="Pfam" id="PF14403"/>
    </source>
</evidence>
<accession>A0A8E6B5Q1</accession>
<dbReference type="PANTHER" id="PTHR34595">
    <property type="entry name" value="BLR5612 PROTEIN"/>
    <property type="match status" value="1"/>
</dbReference>
<dbReference type="InterPro" id="IPR007296">
    <property type="entry name" value="DUF403"/>
</dbReference>
<evidence type="ECO:0000259" key="1">
    <source>
        <dbReference type="Pfam" id="PF04168"/>
    </source>
</evidence>
<dbReference type="SUPFAM" id="SSF56059">
    <property type="entry name" value="Glutathione synthetase ATP-binding domain-like"/>
    <property type="match status" value="1"/>
</dbReference>
<evidence type="ECO:0000313" key="3">
    <source>
        <dbReference type="EMBL" id="QVL31949.1"/>
    </source>
</evidence>
<evidence type="ECO:0000313" key="4">
    <source>
        <dbReference type="Proteomes" id="UP000676194"/>
    </source>
</evidence>
<dbReference type="InterPro" id="IPR051680">
    <property type="entry name" value="ATP-dep_Glu-Cys_Ligase-2"/>
</dbReference>
<proteinExistence type="predicted"/>
<feature type="domain" description="Circularly permuted ATP-grasp type 2" evidence="2">
    <location>
        <begin position="86"/>
        <end position="461"/>
    </location>
</feature>
<gene>
    <name evidence="3" type="ORF">KIH39_24445</name>
</gene>
<dbReference type="EMBL" id="CP074694">
    <property type="protein sequence ID" value="QVL31949.1"/>
    <property type="molecule type" value="Genomic_DNA"/>
</dbReference>
<dbReference type="AlphaFoldDB" id="A0A8E6B5Q1"/>
<dbReference type="Pfam" id="PF14403">
    <property type="entry name" value="CP_ATPgrasp_2"/>
    <property type="match status" value="1"/>
</dbReference>
<sequence length="832" mass="93701">MQSPMQPMSSFAYAPLEGCFDETIEADGTFRAAWDPLQQRFHRLGVTELKRKWNEARQIIRENGVTYNVYGDPNGMDRPWELDPIPHLISAKEARILENGLVQRARLLNSVLADLYGPQKLLHAGVLPPELILGHPGFLRPCHGLHVPGGNYLHIYAADLGRGPDGQFFVLSDRTQAPSGAGYALENRIVLSRMLVEPFRDCRVHRLAHFFRSLRDSLRSLAPHNRDNPRIVVLTPGPHNETYFEHAYLARYLGFTLVEGNDLTVRDDRVYLKVLGGLQPVDVILRRLDDDFCDPLELRIDSYLGIPGLVQVVRSGNVAIANALGSGLVETPALLPFLPAICRFLLNEELRLPSVNAWWCGQKESLEHVLEHLPSMVLKPVHPKKMSRPIFGQRLLASEREALIRSLRQHPQDYVAQEQLRLSTSPVLNQDQLEPRHIVLRTYLCNTADGYTMMPGGLTRVTRDADSMVVSMQEGGGSKDTWFLSEAPVSNFSLLHSSARPVELTRGGSDLPSRAADNLFWLGRYTERADGKYRLLRGLMTRLAEKTDPADTPEVPFLGRVLSIPCVSIALKIEPATVWGEKEIRREIFDTNKIDSLASLLHSIHRVAGTIRDRVSTDMWRVLTSLNEFPDEETELGEVLDLINRHISTLAAFGGLAMESMTRSQGWRFLDMGRRLERSLHLLRLLFGTLIHQSPAEGNLLEAVLEIADSLMTYRRRYLSSLQAAPVLDLLLADESNPRSLAFQLVSLMEDVEALPREANSPGRSAEERLMLSCVTTLRLAEISELSEVDSKGVRTRLAELLSKLETDLWKLSDTITQHYLIHLQRTRHLAV</sequence>
<organism evidence="3 4">
    <name type="scientific">Telmatocola sphagniphila</name>
    <dbReference type="NCBI Taxonomy" id="1123043"/>
    <lineage>
        <taxon>Bacteria</taxon>
        <taxon>Pseudomonadati</taxon>
        <taxon>Planctomycetota</taxon>
        <taxon>Planctomycetia</taxon>
        <taxon>Gemmatales</taxon>
        <taxon>Gemmataceae</taxon>
    </lineage>
</organism>
<feature type="domain" description="DUF403" evidence="1">
    <location>
        <begin position="511"/>
        <end position="821"/>
    </location>
</feature>